<dbReference type="EC" id="2.7.4.22" evidence="3"/>
<evidence type="ECO:0000313" key="13">
    <source>
        <dbReference type="Proteomes" id="UP000177588"/>
    </source>
</evidence>
<dbReference type="GO" id="GO:0006225">
    <property type="term" value="P:UDP biosynthetic process"/>
    <property type="evidence" value="ECO:0007669"/>
    <property type="project" value="TreeGrafter"/>
</dbReference>
<proteinExistence type="inferred from homology"/>
<evidence type="ECO:0000256" key="10">
    <source>
        <dbReference type="ARBA" id="ARBA00032092"/>
    </source>
</evidence>
<dbReference type="GO" id="GO:0005524">
    <property type="term" value="F:ATP binding"/>
    <property type="evidence" value="ECO:0007669"/>
    <property type="project" value="UniProtKB-KW"/>
</dbReference>
<keyword evidence="8" id="KW-0067">ATP-binding</keyword>
<keyword evidence="5" id="KW-0808">Transferase</keyword>
<evidence type="ECO:0000256" key="7">
    <source>
        <dbReference type="ARBA" id="ARBA00022777"/>
    </source>
</evidence>
<evidence type="ECO:0000256" key="9">
    <source>
        <dbReference type="ARBA" id="ARBA00022975"/>
    </source>
</evidence>
<dbReference type="PANTHER" id="PTHR42833:SF4">
    <property type="entry name" value="URIDYLATE KINASE PUMPKIN, CHLOROPLASTIC"/>
    <property type="match status" value="1"/>
</dbReference>
<evidence type="ECO:0000259" key="11">
    <source>
        <dbReference type="Pfam" id="PF00696"/>
    </source>
</evidence>
<keyword evidence="9" id="KW-0665">Pyrimidine biosynthesis</keyword>
<evidence type="ECO:0000256" key="2">
    <source>
        <dbReference type="ARBA" id="ARBA00007614"/>
    </source>
</evidence>
<dbReference type="NCBIfam" id="TIGR02076">
    <property type="entry name" value="pyrH_arch"/>
    <property type="match status" value="1"/>
</dbReference>
<dbReference type="InterPro" id="IPR001048">
    <property type="entry name" value="Asp/Glu/Uridylate_kinase"/>
</dbReference>
<dbReference type="GO" id="GO:0033862">
    <property type="term" value="F:UMP kinase activity"/>
    <property type="evidence" value="ECO:0007669"/>
    <property type="project" value="UniProtKB-EC"/>
</dbReference>
<keyword evidence="6" id="KW-0547">Nucleotide-binding</keyword>
<keyword evidence="4" id="KW-0963">Cytoplasm</keyword>
<dbReference type="InterPro" id="IPR011818">
    <property type="entry name" value="Uridylate_kinase_arch/spir"/>
</dbReference>
<keyword evidence="7" id="KW-0418">Kinase</keyword>
<reference evidence="12 13" key="1">
    <citation type="journal article" date="2016" name="Nat. Commun.">
        <title>Thousands of microbial genomes shed light on interconnected biogeochemical processes in an aquifer system.</title>
        <authorList>
            <person name="Anantharaman K."/>
            <person name="Brown C.T."/>
            <person name="Hug L.A."/>
            <person name="Sharon I."/>
            <person name="Castelle C.J."/>
            <person name="Probst A.J."/>
            <person name="Thomas B.C."/>
            <person name="Singh A."/>
            <person name="Wilkins M.J."/>
            <person name="Karaoz U."/>
            <person name="Brodie E.L."/>
            <person name="Williams K.H."/>
            <person name="Hubbard S.S."/>
            <person name="Banfield J.F."/>
        </authorList>
    </citation>
    <scope>NUCLEOTIDE SEQUENCE [LARGE SCALE GENOMIC DNA]</scope>
</reference>
<dbReference type="STRING" id="1802597.A2Z24_02050"/>
<evidence type="ECO:0000256" key="5">
    <source>
        <dbReference type="ARBA" id="ARBA00022679"/>
    </source>
</evidence>
<feature type="domain" description="Aspartate/glutamate/uridylate kinase" evidence="11">
    <location>
        <begin position="3"/>
        <end position="204"/>
    </location>
</feature>
<protein>
    <recommendedName>
        <fullName evidence="3">UMP kinase</fullName>
        <ecNumber evidence="3">2.7.4.22</ecNumber>
    </recommendedName>
    <alternativeName>
        <fullName evidence="10">Uridine monophosphate kinase</fullName>
    </alternativeName>
</protein>
<dbReference type="PANTHER" id="PTHR42833">
    <property type="entry name" value="URIDYLATE KINASE"/>
    <property type="match status" value="1"/>
</dbReference>
<dbReference type="InterPro" id="IPR036393">
    <property type="entry name" value="AceGlu_kinase-like_sf"/>
</dbReference>
<evidence type="ECO:0000256" key="4">
    <source>
        <dbReference type="ARBA" id="ARBA00022490"/>
    </source>
</evidence>
<dbReference type="Proteomes" id="UP000177588">
    <property type="component" value="Unassembled WGS sequence"/>
</dbReference>
<dbReference type="SUPFAM" id="SSF53633">
    <property type="entry name" value="Carbamate kinase-like"/>
    <property type="match status" value="1"/>
</dbReference>
<gene>
    <name evidence="12" type="ORF">A2Z24_02050</name>
</gene>
<evidence type="ECO:0000256" key="1">
    <source>
        <dbReference type="ARBA" id="ARBA00004791"/>
    </source>
</evidence>
<dbReference type="Pfam" id="PF00696">
    <property type="entry name" value="AA_kinase"/>
    <property type="match status" value="1"/>
</dbReference>
<organism evidence="12 13">
    <name type="scientific">Candidatus Woykebacteria bacterium RBG_16_44_10</name>
    <dbReference type="NCBI Taxonomy" id="1802597"/>
    <lineage>
        <taxon>Bacteria</taxon>
        <taxon>Candidatus Woykeibacteriota</taxon>
    </lineage>
</organism>
<evidence type="ECO:0000256" key="8">
    <source>
        <dbReference type="ARBA" id="ARBA00022840"/>
    </source>
</evidence>
<sequence>MRKLVVLSLGGSLIVPDKIDYEFLKNFRDSILKFVKKGCHFIIVTGGGKTTRVYQNAAKQVGPVPKDDVDWIGIHSTHLNAHLIRTIFRDQAHLKILTHYDEKEDIPEGIVVAAGWKPGHSTDYDTVMFAKRYDVGTVVNLSNIPFVYDKDPKEFPDAKPIKEISWEAFRKIVGDRWTPGDNLPFDPIASKAAHEAKIRVVIMDGKNLANFENFLLDQPFQGTVIS</sequence>
<evidence type="ECO:0000256" key="6">
    <source>
        <dbReference type="ARBA" id="ARBA00022741"/>
    </source>
</evidence>
<comment type="caution">
    <text evidence="12">The sequence shown here is derived from an EMBL/GenBank/DDBJ whole genome shotgun (WGS) entry which is preliminary data.</text>
</comment>
<name>A0A1G1WF02_9BACT</name>
<comment type="pathway">
    <text evidence="1">Pyrimidine metabolism; CTP biosynthesis via de novo pathway; UDP from UMP (UMPK route): step 1/1.</text>
</comment>
<comment type="similarity">
    <text evidence="2">Belongs to the UMP kinase family.</text>
</comment>
<dbReference type="Gene3D" id="3.40.1160.10">
    <property type="entry name" value="Acetylglutamate kinase-like"/>
    <property type="match status" value="1"/>
</dbReference>
<dbReference type="AlphaFoldDB" id="A0A1G1WF02"/>
<evidence type="ECO:0000256" key="3">
    <source>
        <dbReference type="ARBA" id="ARBA00012899"/>
    </source>
</evidence>
<evidence type="ECO:0000313" key="12">
    <source>
        <dbReference type="EMBL" id="OGY26278.1"/>
    </source>
</evidence>
<dbReference type="EMBL" id="MHCT01000011">
    <property type="protein sequence ID" value="OGY26278.1"/>
    <property type="molecule type" value="Genomic_DNA"/>
</dbReference>
<accession>A0A1G1WF02</accession>